<proteinExistence type="predicted"/>
<dbReference type="AlphaFoldDB" id="A0A345CX48"/>
<reference evidence="3" key="1">
    <citation type="submission" date="2016-01" db="EMBL/GenBank/DDBJ databases">
        <authorList>
            <person name="Shapiro L."/>
        </authorList>
    </citation>
    <scope>NUCLEOTIDE SEQUENCE [LARGE SCALE GENOMIC DNA]</scope>
    <source>
        <strain evidence="3">MDcuke</strain>
    </source>
</reference>
<evidence type="ECO:0000256" key="1">
    <source>
        <dbReference type="SAM" id="MobiDB-lite"/>
    </source>
</evidence>
<dbReference type="RefSeq" id="WP_233479395.1">
    <property type="nucleotide sequence ID" value="NZ_CP013970.1"/>
</dbReference>
<dbReference type="Proteomes" id="UP000264980">
    <property type="component" value="Chromosome"/>
</dbReference>
<accession>A0A345CX48</accession>
<organism evidence="2 3">
    <name type="scientific">Erwinia tracheiphila</name>
    <dbReference type="NCBI Taxonomy" id="65700"/>
    <lineage>
        <taxon>Bacteria</taxon>
        <taxon>Pseudomonadati</taxon>
        <taxon>Pseudomonadota</taxon>
        <taxon>Gammaproteobacteria</taxon>
        <taxon>Enterobacterales</taxon>
        <taxon>Erwiniaceae</taxon>
        <taxon>Erwinia</taxon>
    </lineage>
</organism>
<feature type="region of interest" description="Disordered" evidence="1">
    <location>
        <begin position="49"/>
        <end position="71"/>
    </location>
</feature>
<name>A0A345CX48_9GAMM</name>
<sequence length="71" mass="7888">MVYILAEIVTKHIKQQLICDFTLKIFAKSTLSAGVFTLNSDDKQAVTRGRKKQIGFASPRTSQQNSANMQA</sequence>
<evidence type="ECO:0000313" key="3">
    <source>
        <dbReference type="Proteomes" id="UP000264980"/>
    </source>
</evidence>
<feature type="compositionally biased region" description="Polar residues" evidence="1">
    <location>
        <begin position="59"/>
        <end position="71"/>
    </location>
</feature>
<gene>
    <name evidence="2" type="ORF">AV903_21660</name>
</gene>
<evidence type="ECO:0000313" key="2">
    <source>
        <dbReference type="EMBL" id="AXF78015.1"/>
    </source>
</evidence>
<protein>
    <submittedName>
        <fullName evidence="2">Uncharacterized protein</fullName>
    </submittedName>
</protein>
<dbReference type="EMBL" id="CP013970">
    <property type="protein sequence ID" value="AXF78015.1"/>
    <property type="molecule type" value="Genomic_DNA"/>
</dbReference>